<gene>
    <name evidence="1" type="ORF">RirG_089720</name>
</gene>
<reference evidence="1 2" key="1">
    <citation type="submission" date="2014-02" db="EMBL/GenBank/DDBJ databases">
        <title>Single nucleus genome sequencing reveals high similarity among nuclei of an endomycorrhizal fungus.</title>
        <authorList>
            <person name="Lin K."/>
            <person name="Geurts R."/>
            <person name="Zhang Z."/>
            <person name="Limpens E."/>
            <person name="Saunders D.G."/>
            <person name="Mu D."/>
            <person name="Pang E."/>
            <person name="Cao H."/>
            <person name="Cha H."/>
            <person name="Lin T."/>
            <person name="Zhou Q."/>
            <person name="Shang Y."/>
            <person name="Li Y."/>
            <person name="Ivanov S."/>
            <person name="Sharma T."/>
            <person name="Velzen R.V."/>
            <person name="Ruijter N.D."/>
            <person name="Aanen D.K."/>
            <person name="Win J."/>
            <person name="Kamoun S."/>
            <person name="Bisseling T."/>
            <person name="Huang S."/>
        </authorList>
    </citation>
    <scope>NUCLEOTIDE SEQUENCE [LARGE SCALE GENOMIC DNA]</scope>
    <source>
        <strain evidence="2">DAOM197198w</strain>
    </source>
</reference>
<evidence type="ECO:0000313" key="2">
    <source>
        <dbReference type="Proteomes" id="UP000022910"/>
    </source>
</evidence>
<proteinExistence type="predicted"/>
<dbReference type="OrthoDB" id="2341574at2759"/>
<keyword evidence="2" id="KW-1185">Reference proteome</keyword>
<dbReference type="EMBL" id="JEMT01016657">
    <property type="protein sequence ID" value="EXX70184.1"/>
    <property type="molecule type" value="Genomic_DNA"/>
</dbReference>
<dbReference type="HOGENOM" id="CLU_1251238_0_0_1"/>
<evidence type="ECO:0000313" key="1">
    <source>
        <dbReference type="EMBL" id="EXX70184.1"/>
    </source>
</evidence>
<dbReference type="AlphaFoldDB" id="A0A015KRG1"/>
<comment type="caution">
    <text evidence="1">The sequence shown here is derived from an EMBL/GenBank/DDBJ whole genome shotgun (WGS) entry which is preliminary data.</text>
</comment>
<protein>
    <submittedName>
        <fullName evidence="1">Uncharacterized protein</fullName>
    </submittedName>
</protein>
<name>A0A015KRG1_RHIIW</name>
<sequence>MDRTASLVPHNTFEFYLPLPNDTRIYRVTYKALYLFEVAQLLNKNINLSHIPDYEFPHHYNIQSLIKQRFGPQFIQPPYVPSAPSSAPSSAPQTTFEFYLSNDLFIYHITYTELHPFEIAQLLNNNNNNNFYCYNSQSLIEPLVEFQNYQNSIQQQIFDDMSIQDYNIHSANSDSEDMQGTEYVGYAEYDETAPTQPDY</sequence>
<organism evidence="1 2">
    <name type="scientific">Rhizophagus irregularis (strain DAOM 197198w)</name>
    <name type="common">Glomus intraradices</name>
    <dbReference type="NCBI Taxonomy" id="1432141"/>
    <lineage>
        <taxon>Eukaryota</taxon>
        <taxon>Fungi</taxon>
        <taxon>Fungi incertae sedis</taxon>
        <taxon>Mucoromycota</taxon>
        <taxon>Glomeromycotina</taxon>
        <taxon>Glomeromycetes</taxon>
        <taxon>Glomerales</taxon>
        <taxon>Glomeraceae</taxon>
        <taxon>Rhizophagus</taxon>
    </lineage>
</organism>
<dbReference type="Proteomes" id="UP000022910">
    <property type="component" value="Unassembled WGS sequence"/>
</dbReference>
<accession>A0A015KRG1</accession>